<evidence type="ECO:0000313" key="2">
    <source>
        <dbReference type="EMBL" id="CAK4029116.1"/>
    </source>
</evidence>
<dbReference type="SUPFAM" id="SSF50978">
    <property type="entry name" value="WD40 repeat-like"/>
    <property type="match status" value="2"/>
</dbReference>
<dbReference type="AlphaFoldDB" id="A0AAI8Z080"/>
<dbReference type="EMBL" id="CAVMBE010000032">
    <property type="protein sequence ID" value="CAK4029116.1"/>
    <property type="molecule type" value="Genomic_DNA"/>
</dbReference>
<dbReference type="Gene3D" id="2.130.10.10">
    <property type="entry name" value="YVTN repeat-like/Quinoprotein amine dehydrogenase"/>
    <property type="match status" value="3"/>
</dbReference>
<dbReference type="GO" id="GO:0034455">
    <property type="term" value="C:t-UTP complex"/>
    <property type="evidence" value="ECO:0007669"/>
    <property type="project" value="TreeGrafter"/>
</dbReference>
<dbReference type="Proteomes" id="UP001296104">
    <property type="component" value="Unassembled WGS sequence"/>
</dbReference>
<dbReference type="GO" id="GO:0030686">
    <property type="term" value="C:90S preribosome"/>
    <property type="evidence" value="ECO:0007669"/>
    <property type="project" value="InterPro"/>
</dbReference>
<dbReference type="GO" id="GO:0000462">
    <property type="term" value="P:maturation of SSU-rRNA from tricistronic rRNA transcript (SSU-rRNA, 5.8S rRNA, LSU-rRNA)"/>
    <property type="evidence" value="ECO:0007669"/>
    <property type="project" value="InterPro"/>
</dbReference>
<proteinExistence type="predicted"/>
<dbReference type="InterPro" id="IPR036322">
    <property type="entry name" value="WD40_repeat_dom_sf"/>
</dbReference>
<dbReference type="GO" id="GO:0032040">
    <property type="term" value="C:small-subunit processome"/>
    <property type="evidence" value="ECO:0007669"/>
    <property type="project" value="TreeGrafter"/>
</dbReference>
<dbReference type="SMART" id="SM00320">
    <property type="entry name" value="WD40"/>
    <property type="match status" value="7"/>
</dbReference>
<sequence>MDVHRSRFVAYPVEPITALAFSRTNDNGRQTGLPQPALKLAIGRNDGAIELWNPQRGNWVQETVFPGDGKSIDGLVWTREPDEKDADGHVSLGQHRLFSIASSPTITEWNLESGCPERHSTGNFSEVWCFAAQPRQSQLEGKQEELQSQDLVAGCGDGTLVLISTADNDLQFKRYLARVPGRKAKCVSIAWQDANRVLAGFMDSTIRVFDTRNGTSIRTMSLGVGLPQAPKNAIVWQLKCLPNGDIVSGDSNGEVVFWDGRSYSLSQRIRGHPSSECLDLVTSADGQTVVSGGNDGRLAVYRQTTSSTGRKSWAKSHHRKTHDGQVKAMTVFDSKGLSVVVSGGQDLVPIVTPLREYGRESSLQLPALPQASAVRSSRHGRLLVSWWEKSISIWRFARKSATDKSPDRQPPRKLVARLELDVKTSIKNVAISDDGRVLAASTMSEVKMFQLRRRPESDSLGIRRLAVPNVLVGSGARLLEFSPDSRWIAVVNVENEVQVARLAAIPSKPKHVQVINRVVELERRSRLGTTKSAFSRFDRVISQLAFASDSSVLAVGDISGYLDAWVLEGREDLTAPAVDVTKDDSKRDGSDERSDDSDSSDDDDELCIFYGQHWADSPGGQLPSVEATPLVLSFRPIAESKHNMVNGNPGVHRTRSNPHAHSHELPRGPYRLWVMTAPHEMYEFDVLAGRLSDWSRRNPTSVLPEDFLKLKDRVKGAVWDVTPSRERIWLYGATWLMMLNVGSDLTPPALKKKRKVEEDLQDAKRQKTVASSGAGPKLISSHREGLPESLKRYEDGSWTDVNLDQATKATTGGGDVEDQEEEDYADGDAGLQLARLKSVDEEGEPSSSAVSASHGPQARRWWTTFKYRSILGVVPLADDAQVDEDEPAEMVIVERPLWDVKK</sequence>
<evidence type="ECO:0000256" key="1">
    <source>
        <dbReference type="SAM" id="MobiDB-lite"/>
    </source>
</evidence>
<feature type="compositionally biased region" description="Acidic residues" evidence="1">
    <location>
        <begin position="593"/>
        <end position="602"/>
    </location>
</feature>
<feature type="region of interest" description="Disordered" evidence="1">
    <location>
        <begin position="803"/>
        <end position="824"/>
    </location>
</feature>
<dbReference type="InterPro" id="IPR046351">
    <property type="entry name" value="UTP4"/>
</dbReference>
<protein>
    <submittedName>
        <fullName evidence="2">U3 small nucleolar RNA-associated 4</fullName>
    </submittedName>
</protein>
<feature type="compositionally biased region" description="Basic and acidic residues" evidence="1">
    <location>
        <begin position="756"/>
        <end position="765"/>
    </location>
</feature>
<dbReference type="PANTHER" id="PTHR44163:SF1">
    <property type="entry name" value="U3 SMALL NUCLEOLAR RNA-ASSOCIATED PROTEIN 4 HOMOLOG"/>
    <property type="match status" value="1"/>
</dbReference>
<feature type="compositionally biased region" description="Acidic residues" evidence="1">
    <location>
        <begin position="815"/>
        <end position="824"/>
    </location>
</feature>
<dbReference type="Pfam" id="PF00400">
    <property type="entry name" value="WD40"/>
    <property type="match status" value="1"/>
</dbReference>
<name>A0AAI8Z080_9PEZI</name>
<organism evidence="2 3">
    <name type="scientific">Lecanosticta acicola</name>
    <dbReference type="NCBI Taxonomy" id="111012"/>
    <lineage>
        <taxon>Eukaryota</taxon>
        <taxon>Fungi</taxon>
        <taxon>Dikarya</taxon>
        <taxon>Ascomycota</taxon>
        <taxon>Pezizomycotina</taxon>
        <taxon>Dothideomycetes</taxon>
        <taxon>Dothideomycetidae</taxon>
        <taxon>Mycosphaerellales</taxon>
        <taxon>Mycosphaerellaceae</taxon>
        <taxon>Lecanosticta</taxon>
    </lineage>
</organism>
<comment type="caution">
    <text evidence="2">The sequence shown here is derived from an EMBL/GenBank/DDBJ whole genome shotgun (WGS) entry which is preliminary data.</text>
</comment>
<feature type="region of interest" description="Disordered" evidence="1">
    <location>
        <begin position="756"/>
        <end position="786"/>
    </location>
</feature>
<feature type="region of interest" description="Disordered" evidence="1">
    <location>
        <begin position="643"/>
        <end position="663"/>
    </location>
</feature>
<accession>A0AAI8Z080</accession>
<gene>
    <name evidence="2" type="ORF">LECACI_7A005223</name>
</gene>
<feature type="region of interest" description="Disordered" evidence="1">
    <location>
        <begin position="577"/>
        <end position="602"/>
    </location>
</feature>
<keyword evidence="3" id="KW-1185">Reference proteome</keyword>
<feature type="compositionally biased region" description="Basic and acidic residues" evidence="1">
    <location>
        <begin position="580"/>
        <end position="592"/>
    </location>
</feature>
<evidence type="ECO:0000313" key="3">
    <source>
        <dbReference type="Proteomes" id="UP001296104"/>
    </source>
</evidence>
<dbReference type="InterPro" id="IPR015943">
    <property type="entry name" value="WD40/YVTN_repeat-like_dom_sf"/>
</dbReference>
<dbReference type="InterPro" id="IPR001680">
    <property type="entry name" value="WD40_rpt"/>
</dbReference>
<dbReference type="PANTHER" id="PTHR44163">
    <property type="entry name" value="U3 SMALL NUCLEOLAR RNA-ASSOCIATED PROTEIN 4 HOMOLOG"/>
    <property type="match status" value="1"/>
</dbReference>
<dbReference type="GO" id="GO:0003723">
    <property type="term" value="F:RNA binding"/>
    <property type="evidence" value="ECO:0007669"/>
    <property type="project" value="TreeGrafter"/>
</dbReference>
<reference evidence="2" key="1">
    <citation type="submission" date="2023-11" db="EMBL/GenBank/DDBJ databases">
        <authorList>
            <person name="Alioto T."/>
            <person name="Alioto T."/>
            <person name="Gomez Garrido J."/>
        </authorList>
    </citation>
    <scope>NUCLEOTIDE SEQUENCE</scope>
</reference>